<proteinExistence type="predicted"/>
<keyword evidence="2" id="KW-0496">Mitochondrion</keyword>
<keyword evidence="1" id="KW-1133">Transmembrane helix</keyword>
<feature type="transmembrane region" description="Helical" evidence="1">
    <location>
        <begin position="63"/>
        <end position="87"/>
    </location>
</feature>
<name>A0A101M080_PICGL</name>
<protein>
    <submittedName>
        <fullName evidence="2">Uncharacterized protein</fullName>
    </submittedName>
</protein>
<gene>
    <name evidence="2" type="ORF">ABT39_MTgene4625</name>
</gene>
<keyword evidence="1" id="KW-0812">Transmembrane</keyword>
<reference evidence="2" key="1">
    <citation type="journal article" date="2015" name="Genome Biol. Evol.">
        <title>Organellar Genomes of White Spruce (Picea glauca): Assembly and Annotation.</title>
        <authorList>
            <person name="Jackman S.D."/>
            <person name="Warren R.L."/>
            <person name="Gibb E.A."/>
            <person name="Vandervalk B.P."/>
            <person name="Mohamadi H."/>
            <person name="Chu J."/>
            <person name="Raymond A."/>
            <person name="Pleasance S."/>
            <person name="Coope R."/>
            <person name="Wildung M.R."/>
            <person name="Ritland C.E."/>
            <person name="Bousquet J."/>
            <person name="Jones S.J."/>
            <person name="Bohlmann J."/>
            <person name="Birol I."/>
        </authorList>
    </citation>
    <scope>NUCLEOTIDE SEQUENCE [LARGE SCALE GENOMIC DNA]</scope>
    <source>
        <tissue evidence="2">Flushing bud</tissue>
    </source>
</reference>
<dbReference type="EMBL" id="LKAM01000005">
    <property type="protein sequence ID" value="KUM48610.1"/>
    <property type="molecule type" value="Genomic_DNA"/>
</dbReference>
<sequence length="100" mass="11960">MNFRLHIRNSQLLKPFRRLIIYLLYKNLLVLLILHTLYLQLIDIRIFKSLFHKMIHYIKNLDYTYEISFISMTCYSYLLPYSCFLSFATASTTCPIADAP</sequence>
<evidence type="ECO:0000313" key="2">
    <source>
        <dbReference type="EMBL" id="KUM48610.1"/>
    </source>
</evidence>
<keyword evidence="1" id="KW-0472">Membrane</keyword>
<geneLocation type="mitochondrion" evidence="2"/>
<feature type="transmembrane region" description="Helical" evidence="1">
    <location>
        <begin position="20"/>
        <end position="42"/>
    </location>
</feature>
<organism evidence="2">
    <name type="scientific">Picea glauca</name>
    <name type="common">White spruce</name>
    <name type="synonym">Pinus glauca</name>
    <dbReference type="NCBI Taxonomy" id="3330"/>
    <lineage>
        <taxon>Eukaryota</taxon>
        <taxon>Viridiplantae</taxon>
        <taxon>Streptophyta</taxon>
        <taxon>Embryophyta</taxon>
        <taxon>Tracheophyta</taxon>
        <taxon>Spermatophyta</taxon>
        <taxon>Pinopsida</taxon>
        <taxon>Pinidae</taxon>
        <taxon>Conifers I</taxon>
        <taxon>Pinales</taxon>
        <taxon>Pinaceae</taxon>
        <taxon>Picea</taxon>
    </lineage>
</organism>
<comment type="caution">
    <text evidence="2">The sequence shown here is derived from an EMBL/GenBank/DDBJ whole genome shotgun (WGS) entry which is preliminary data.</text>
</comment>
<dbReference type="AlphaFoldDB" id="A0A101M080"/>
<evidence type="ECO:0000256" key="1">
    <source>
        <dbReference type="SAM" id="Phobius"/>
    </source>
</evidence>
<accession>A0A101M080</accession>